<evidence type="ECO:0000256" key="1">
    <source>
        <dbReference type="SAM" id="Coils"/>
    </source>
</evidence>
<sequence>MTNLARDPDIQPSLDTPRYLIRKSGRRGIWGTFGISAAFAAFLFGSVPLPAHAGVVDKVKDFIQLPGQVSELKEQYDETRKQLDDATNQLGEVTRQSRETIEQYREAEQRLREENERLARQNEQLAQAVSSLQNAEQQRANQSKRTWTMIWTGVGLIACYFLISRLFRLVLRSKHT</sequence>
<evidence type="ECO:0000313" key="3">
    <source>
        <dbReference type="EMBL" id="MBD2864487.1"/>
    </source>
</evidence>
<keyword evidence="1" id="KW-0175">Coiled coil</keyword>
<evidence type="ECO:0000313" key="4">
    <source>
        <dbReference type="Proteomes" id="UP000639396"/>
    </source>
</evidence>
<proteinExistence type="predicted"/>
<keyword evidence="2" id="KW-0472">Membrane</keyword>
<accession>A0A927CDA5</accession>
<gene>
    <name evidence="3" type="ORF">IDH45_21085</name>
</gene>
<dbReference type="RefSeq" id="WP_190930115.1">
    <property type="nucleotide sequence ID" value="NZ_JACXJA010000030.1"/>
</dbReference>
<reference evidence="3" key="1">
    <citation type="submission" date="2020-09" db="EMBL/GenBank/DDBJ databases">
        <title>A novel bacterium of genus Paenibacillus, isolated from South China Sea.</title>
        <authorList>
            <person name="Huang H."/>
            <person name="Mo K."/>
            <person name="Hu Y."/>
        </authorList>
    </citation>
    <scope>NUCLEOTIDE SEQUENCE</scope>
    <source>
        <strain evidence="3">IB182363</strain>
    </source>
</reference>
<dbReference type="EMBL" id="JACXJA010000030">
    <property type="protein sequence ID" value="MBD2864487.1"/>
    <property type="molecule type" value="Genomic_DNA"/>
</dbReference>
<protein>
    <submittedName>
        <fullName evidence="3">Uncharacterized protein</fullName>
    </submittedName>
</protein>
<feature type="transmembrane region" description="Helical" evidence="2">
    <location>
        <begin position="149"/>
        <end position="171"/>
    </location>
</feature>
<evidence type="ECO:0000256" key="2">
    <source>
        <dbReference type="SAM" id="Phobius"/>
    </source>
</evidence>
<feature type="coiled-coil region" evidence="1">
    <location>
        <begin position="69"/>
        <end position="145"/>
    </location>
</feature>
<dbReference type="AlphaFoldDB" id="A0A927CDA5"/>
<dbReference type="Proteomes" id="UP000639396">
    <property type="component" value="Unassembled WGS sequence"/>
</dbReference>
<feature type="transmembrane region" description="Helical" evidence="2">
    <location>
        <begin position="28"/>
        <end position="47"/>
    </location>
</feature>
<name>A0A927CDA5_9BACL</name>
<keyword evidence="2" id="KW-1133">Transmembrane helix</keyword>
<comment type="caution">
    <text evidence="3">The sequence shown here is derived from an EMBL/GenBank/DDBJ whole genome shotgun (WGS) entry which is preliminary data.</text>
</comment>
<keyword evidence="2" id="KW-0812">Transmembrane</keyword>
<organism evidence="3 4">
    <name type="scientific">Paenibacillus oceani</name>
    <dbReference type="NCBI Taxonomy" id="2772510"/>
    <lineage>
        <taxon>Bacteria</taxon>
        <taxon>Bacillati</taxon>
        <taxon>Bacillota</taxon>
        <taxon>Bacilli</taxon>
        <taxon>Bacillales</taxon>
        <taxon>Paenibacillaceae</taxon>
        <taxon>Paenibacillus</taxon>
    </lineage>
</organism>
<keyword evidence="4" id="KW-1185">Reference proteome</keyword>